<proteinExistence type="predicted"/>
<evidence type="ECO:0000313" key="2">
    <source>
        <dbReference type="Proteomes" id="UP000324222"/>
    </source>
</evidence>
<accession>A0A5B7GFM0</accession>
<sequence>MTRVSTITIRVSTITIRVSTITIGVSTITIRVSTITVRVFTMTTRVSTITMRVFTITMRVPAITLGAWRQLLAIEGSASGRLLVKFEATKDKKLPVLCLGLQAGPDSHLLPLCGAQGRHGRKFSITF</sequence>
<evidence type="ECO:0000313" key="1">
    <source>
        <dbReference type="EMBL" id="MPC59120.1"/>
    </source>
</evidence>
<dbReference type="AlphaFoldDB" id="A0A5B7GFM0"/>
<comment type="caution">
    <text evidence="1">The sequence shown here is derived from an EMBL/GenBank/DDBJ whole genome shotgun (WGS) entry which is preliminary data.</text>
</comment>
<gene>
    <name evidence="1" type="ORF">E2C01_053135</name>
</gene>
<dbReference type="EMBL" id="VSRR010016275">
    <property type="protein sequence ID" value="MPC59120.1"/>
    <property type="molecule type" value="Genomic_DNA"/>
</dbReference>
<reference evidence="1 2" key="1">
    <citation type="submission" date="2019-05" db="EMBL/GenBank/DDBJ databases">
        <title>Another draft genome of Portunus trituberculatus and its Hox gene families provides insights of decapod evolution.</title>
        <authorList>
            <person name="Jeong J.-H."/>
            <person name="Song I."/>
            <person name="Kim S."/>
            <person name="Choi T."/>
            <person name="Kim D."/>
            <person name="Ryu S."/>
            <person name="Kim W."/>
        </authorList>
    </citation>
    <scope>NUCLEOTIDE SEQUENCE [LARGE SCALE GENOMIC DNA]</scope>
    <source>
        <tissue evidence="1">Muscle</tissue>
    </source>
</reference>
<name>A0A5B7GFM0_PORTR</name>
<keyword evidence="2" id="KW-1185">Reference proteome</keyword>
<organism evidence="1 2">
    <name type="scientific">Portunus trituberculatus</name>
    <name type="common">Swimming crab</name>
    <name type="synonym">Neptunus trituberculatus</name>
    <dbReference type="NCBI Taxonomy" id="210409"/>
    <lineage>
        <taxon>Eukaryota</taxon>
        <taxon>Metazoa</taxon>
        <taxon>Ecdysozoa</taxon>
        <taxon>Arthropoda</taxon>
        <taxon>Crustacea</taxon>
        <taxon>Multicrustacea</taxon>
        <taxon>Malacostraca</taxon>
        <taxon>Eumalacostraca</taxon>
        <taxon>Eucarida</taxon>
        <taxon>Decapoda</taxon>
        <taxon>Pleocyemata</taxon>
        <taxon>Brachyura</taxon>
        <taxon>Eubrachyura</taxon>
        <taxon>Portunoidea</taxon>
        <taxon>Portunidae</taxon>
        <taxon>Portuninae</taxon>
        <taxon>Portunus</taxon>
    </lineage>
</organism>
<dbReference type="Proteomes" id="UP000324222">
    <property type="component" value="Unassembled WGS sequence"/>
</dbReference>
<protein>
    <submittedName>
        <fullName evidence="1">Uncharacterized protein</fullName>
    </submittedName>
</protein>